<evidence type="ECO:0000256" key="9">
    <source>
        <dbReference type="SAM" id="MobiDB-lite"/>
    </source>
</evidence>
<proteinExistence type="inferred from homology"/>
<evidence type="ECO:0000259" key="10">
    <source>
        <dbReference type="Pfam" id="PF04316"/>
    </source>
</evidence>
<reference evidence="11 12" key="1">
    <citation type="submission" date="2017-12" db="EMBL/GenBank/DDBJ databases">
        <title>Characterization of six clinical isolates of Enterochimera gen. nov., a novel genus of the Yersiniaciae family and the three species Enterochimera arupensis sp. nov., Enterochimera coloradensis sp. nov, and Enterochimera californica sp. nov.</title>
        <authorList>
            <person name="Rossi A."/>
            <person name="Fisher M."/>
        </authorList>
    </citation>
    <scope>NUCLEOTIDE SEQUENCE [LARGE SCALE GENOMIC DNA]</scope>
    <source>
        <strain evidence="12">2015-Iso6</strain>
    </source>
</reference>
<evidence type="ECO:0000313" key="12">
    <source>
        <dbReference type="Proteomes" id="UP000234240"/>
    </source>
</evidence>
<dbReference type="InterPro" id="IPR035890">
    <property type="entry name" value="Anti-sigma-28_factor_FlgM_sf"/>
</dbReference>
<sequence>MSIDRTQPLSGISQVQARDPNESGVQSAKAKASTATGAAEVKGTQVSLSGAQARLSSNSAQDVNMQRVEQLKEAIRNGELKMDTGKIADALLQDTQDYLKG</sequence>
<evidence type="ECO:0000256" key="2">
    <source>
        <dbReference type="ARBA" id="ARBA00017823"/>
    </source>
</evidence>
<dbReference type="OrthoDB" id="7062942at2"/>
<evidence type="ECO:0000256" key="5">
    <source>
        <dbReference type="ARBA" id="ARBA00023015"/>
    </source>
</evidence>
<evidence type="ECO:0000256" key="1">
    <source>
        <dbReference type="ARBA" id="ARBA00005322"/>
    </source>
</evidence>
<dbReference type="NCBIfam" id="TIGR03824">
    <property type="entry name" value="FlgM_jcvi"/>
    <property type="match status" value="1"/>
</dbReference>
<dbReference type="AlphaFoldDB" id="A0A2N5DUP6"/>
<dbReference type="InterPro" id="IPR007412">
    <property type="entry name" value="FlgM"/>
</dbReference>
<organism evidence="11 12">
    <name type="scientific">Chimaeribacter californicus</name>
    <dbReference type="NCBI Taxonomy" id="2060067"/>
    <lineage>
        <taxon>Bacteria</taxon>
        <taxon>Pseudomonadati</taxon>
        <taxon>Pseudomonadota</taxon>
        <taxon>Gammaproteobacteria</taxon>
        <taxon>Enterobacterales</taxon>
        <taxon>Yersiniaceae</taxon>
        <taxon>Chimaeribacter</taxon>
    </lineage>
</organism>
<feature type="compositionally biased region" description="Low complexity" evidence="9">
    <location>
        <begin position="27"/>
        <end position="39"/>
    </location>
</feature>
<feature type="compositionally biased region" description="Polar residues" evidence="9">
    <location>
        <begin position="1"/>
        <end position="16"/>
    </location>
</feature>
<dbReference type="EMBL" id="PJZF01000031">
    <property type="protein sequence ID" value="PLR30603.1"/>
    <property type="molecule type" value="Genomic_DNA"/>
</dbReference>
<dbReference type="Proteomes" id="UP000234240">
    <property type="component" value="Unassembled WGS sequence"/>
</dbReference>
<evidence type="ECO:0000256" key="4">
    <source>
        <dbReference type="ARBA" id="ARBA00022795"/>
    </source>
</evidence>
<gene>
    <name evidence="11" type="ORF">CYR55_21955</name>
</gene>
<keyword evidence="4" id="KW-1005">Bacterial flagellum biogenesis</keyword>
<keyword evidence="5" id="KW-0805">Transcription regulation</keyword>
<evidence type="ECO:0000256" key="3">
    <source>
        <dbReference type="ARBA" id="ARBA00022491"/>
    </source>
</evidence>
<feature type="domain" description="Anti-sigma-28 factor FlgM C-terminal" evidence="10">
    <location>
        <begin position="45"/>
        <end position="93"/>
    </location>
</feature>
<comment type="function">
    <text evidence="7">Responsible for the coupling of flagellin expression to flagellar assembly by preventing expression of the flagellin genes when a component of the middle class of proteins is defective. It negatively regulates flagellar genes by inhibiting the activity of FliA by directly binding to FliA.</text>
</comment>
<evidence type="ECO:0000256" key="8">
    <source>
        <dbReference type="ARBA" id="ARBA00030117"/>
    </source>
</evidence>
<dbReference type="GO" id="GO:0045892">
    <property type="term" value="P:negative regulation of DNA-templated transcription"/>
    <property type="evidence" value="ECO:0007669"/>
    <property type="project" value="InterPro"/>
</dbReference>
<feature type="region of interest" description="Disordered" evidence="9">
    <location>
        <begin position="1"/>
        <end position="44"/>
    </location>
</feature>
<evidence type="ECO:0000256" key="6">
    <source>
        <dbReference type="ARBA" id="ARBA00023163"/>
    </source>
</evidence>
<evidence type="ECO:0000256" key="7">
    <source>
        <dbReference type="ARBA" id="ARBA00024739"/>
    </source>
</evidence>
<comment type="similarity">
    <text evidence="1">Belongs to the FlgM family.</text>
</comment>
<comment type="caution">
    <text evidence="11">The sequence shown here is derived from an EMBL/GenBank/DDBJ whole genome shotgun (WGS) entry which is preliminary data.</text>
</comment>
<evidence type="ECO:0000313" key="11">
    <source>
        <dbReference type="EMBL" id="PLR30603.1"/>
    </source>
</evidence>
<dbReference type="GO" id="GO:0044781">
    <property type="term" value="P:bacterial-type flagellum organization"/>
    <property type="evidence" value="ECO:0007669"/>
    <property type="project" value="UniProtKB-KW"/>
</dbReference>
<keyword evidence="3" id="KW-0678">Repressor</keyword>
<protein>
    <recommendedName>
        <fullName evidence="2">Negative regulator of flagellin synthesis</fullName>
    </recommendedName>
    <alternativeName>
        <fullName evidence="8">Anti-sigma-28 factor</fullName>
    </alternativeName>
</protein>
<keyword evidence="6" id="KW-0804">Transcription</keyword>
<name>A0A2N5DUP6_9GAMM</name>
<dbReference type="Pfam" id="PF04316">
    <property type="entry name" value="FlgM"/>
    <property type="match status" value="1"/>
</dbReference>
<keyword evidence="12" id="KW-1185">Reference proteome</keyword>
<dbReference type="RefSeq" id="WP_101818444.1">
    <property type="nucleotide sequence ID" value="NZ_PJZF01000031.1"/>
</dbReference>
<dbReference type="InterPro" id="IPR031316">
    <property type="entry name" value="FlgM_C"/>
</dbReference>
<accession>A0A2N5DUP6</accession>
<dbReference type="SUPFAM" id="SSF101498">
    <property type="entry name" value="Anti-sigma factor FlgM"/>
    <property type="match status" value="1"/>
</dbReference>